<evidence type="ECO:0000313" key="3">
    <source>
        <dbReference type="Proteomes" id="UP000000763"/>
    </source>
</evidence>
<evidence type="ECO:0000313" key="2">
    <source>
        <dbReference type="EMBL" id="BAD31233.1"/>
    </source>
</evidence>
<reference evidence="3" key="4">
    <citation type="journal article" date="2008" name="Nucleic Acids Res.">
        <title>The rice annotation project database (RAP-DB): 2008 update.</title>
        <authorList>
            <consortium name="The rice annotation project (RAP)"/>
        </authorList>
    </citation>
    <scope>GENOME REANNOTATION</scope>
    <source>
        <strain evidence="3">cv. Nipponbare</strain>
    </source>
</reference>
<dbReference type="EMBL" id="AP005255">
    <property type="protein sequence ID" value="BAD31233.1"/>
    <property type="molecule type" value="Genomic_DNA"/>
</dbReference>
<dbReference type="AlphaFoldDB" id="Q6YVL2"/>
<reference evidence="2" key="1">
    <citation type="submission" date="2002-05" db="EMBL/GenBank/DDBJ databases">
        <title>Oryza sativa nipponbare(GA3) genomic DNA, chromosome 7, BAC clone:OSJNBb0087F05.</title>
        <authorList>
            <person name="Sasaki T."/>
            <person name="Matsumoto T."/>
            <person name="Katayose Y."/>
        </authorList>
    </citation>
    <scope>NUCLEOTIDE SEQUENCE</scope>
</reference>
<sequence>MDLGKVGGGFEVGSFLASVQGSTQPRENMIGRLNITAKASLCLEYDFFIVSVI</sequence>
<evidence type="ECO:0000313" key="1">
    <source>
        <dbReference type="EMBL" id="BAC84523.1"/>
    </source>
</evidence>
<name>Q6YVL2_ORYSJ</name>
<dbReference type="EMBL" id="AP005824">
    <property type="protein sequence ID" value="BAC84523.1"/>
    <property type="molecule type" value="Genomic_DNA"/>
</dbReference>
<accession>Q6YVL2</accession>
<organism evidence="1 3">
    <name type="scientific">Oryza sativa subsp. japonica</name>
    <name type="common">Rice</name>
    <dbReference type="NCBI Taxonomy" id="39947"/>
    <lineage>
        <taxon>Eukaryota</taxon>
        <taxon>Viridiplantae</taxon>
        <taxon>Streptophyta</taxon>
        <taxon>Embryophyta</taxon>
        <taxon>Tracheophyta</taxon>
        <taxon>Spermatophyta</taxon>
        <taxon>Magnoliopsida</taxon>
        <taxon>Liliopsida</taxon>
        <taxon>Poales</taxon>
        <taxon>Poaceae</taxon>
        <taxon>BOP clade</taxon>
        <taxon>Oryzoideae</taxon>
        <taxon>Oryzeae</taxon>
        <taxon>Oryzinae</taxon>
        <taxon>Oryza</taxon>
        <taxon>Oryza sativa</taxon>
    </lineage>
</organism>
<proteinExistence type="predicted"/>
<dbReference type="Proteomes" id="UP000000763">
    <property type="component" value="Chromosome 7"/>
</dbReference>
<reference evidence="1" key="2">
    <citation type="submission" date="2002-10" db="EMBL/GenBank/DDBJ databases">
        <title>Oryza sativa nipponbare(GA3) genomic DNA, chromosome 7, PAC clone:P0669H03.</title>
        <authorList>
            <person name="Sasaki T."/>
            <person name="Matsumoto T."/>
            <person name="Katayose Y."/>
        </authorList>
    </citation>
    <scope>NUCLEOTIDE SEQUENCE</scope>
</reference>
<gene>
    <name evidence="2" type="ORF">OSJNBb0087F05.2</name>
    <name evidence="1" type="ORF">P0669H03.33</name>
</gene>
<protein>
    <submittedName>
        <fullName evidence="1">Uncharacterized protein</fullName>
    </submittedName>
</protein>
<reference evidence="3" key="3">
    <citation type="journal article" date="2005" name="Nature">
        <title>The map-based sequence of the rice genome.</title>
        <authorList>
            <consortium name="International rice genome sequencing project (IRGSP)"/>
            <person name="Matsumoto T."/>
            <person name="Wu J."/>
            <person name="Kanamori H."/>
            <person name="Katayose Y."/>
            <person name="Fujisawa M."/>
            <person name="Namiki N."/>
            <person name="Mizuno H."/>
            <person name="Yamamoto K."/>
            <person name="Antonio B.A."/>
            <person name="Baba T."/>
            <person name="Sakata K."/>
            <person name="Nagamura Y."/>
            <person name="Aoki H."/>
            <person name="Arikawa K."/>
            <person name="Arita K."/>
            <person name="Bito T."/>
            <person name="Chiden Y."/>
            <person name="Fujitsuka N."/>
            <person name="Fukunaka R."/>
            <person name="Hamada M."/>
            <person name="Harada C."/>
            <person name="Hayashi A."/>
            <person name="Hijishita S."/>
            <person name="Honda M."/>
            <person name="Hosokawa S."/>
            <person name="Ichikawa Y."/>
            <person name="Idonuma A."/>
            <person name="Iijima M."/>
            <person name="Ikeda M."/>
            <person name="Ikeno M."/>
            <person name="Ito K."/>
            <person name="Ito S."/>
            <person name="Ito T."/>
            <person name="Ito Y."/>
            <person name="Ito Y."/>
            <person name="Iwabuchi A."/>
            <person name="Kamiya K."/>
            <person name="Karasawa W."/>
            <person name="Kurita K."/>
            <person name="Katagiri S."/>
            <person name="Kikuta A."/>
            <person name="Kobayashi H."/>
            <person name="Kobayashi N."/>
            <person name="Machita K."/>
            <person name="Maehara T."/>
            <person name="Masukawa M."/>
            <person name="Mizubayashi T."/>
            <person name="Mukai Y."/>
            <person name="Nagasaki H."/>
            <person name="Nagata Y."/>
            <person name="Naito S."/>
            <person name="Nakashima M."/>
            <person name="Nakama Y."/>
            <person name="Nakamichi Y."/>
            <person name="Nakamura M."/>
            <person name="Meguro A."/>
            <person name="Negishi M."/>
            <person name="Ohta I."/>
            <person name="Ohta T."/>
            <person name="Okamoto M."/>
            <person name="Ono N."/>
            <person name="Saji S."/>
            <person name="Sakaguchi M."/>
            <person name="Sakai K."/>
            <person name="Shibata M."/>
            <person name="Shimokawa T."/>
            <person name="Song J."/>
            <person name="Takazaki Y."/>
            <person name="Terasawa K."/>
            <person name="Tsugane M."/>
            <person name="Tsuji K."/>
            <person name="Ueda S."/>
            <person name="Waki K."/>
            <person name="Yamagata H."/>
            <person name="Yamamoto M."/>
            <person name="Yamamoto S."/>
            <person name="Yamane H."/>
            <person name="Yoshiki S."/>
            <person name="Yoshihara R."/>
            <person name="Yukawa K."/>
            <person name="Zhong H."/>
            <person name="Yano M."/>
            <person name="Yuan Q."/>
            <person name="Ouyang S."/>
            <person name="Liu J."/>
            <person name="Jones K.M."/>
            <person name="Gansberger K."/>
            <person name="Moffat K."/>
            <person name="Hill J."/>
            <person name="Bera J."/>
            <person name="Fadrosh D."/>
            <person name="Jin S."/>
            <person name="Johri S."/>
            <person name="Kim M."/>
            <person name="Overton L."/>
            <person name="Reardon M."/>
            <person name="Tsitrin T."/>
            <person name="Vuong H."/>
            <person name="Weaver B."/>
            <person name="Ciecko A."/>
            <person name="Tallon L."/>
            <person name="Jackson J."/>
            <person name="Pai G."/>
            <person name="Aken S.V."/>
            <person name="Utterback T."/>
            <person name="Reidmuller S."/>
            <person name="Feldblyum T."/>
            <person name="Hsiao J."/>
            <person name="Zismann V."/>
            <person name="Iobst S."/>
            <person name="de Vazeille A.R."/>
            <person name="Buell C.R."/>
            <person name="Ying K."/>
            <person name="Li Y."/>
            <person name="Lu T."/>
            <person name="Huang Y."/>
            <person name="Zhao Q."/>
            <person name="Feng Q."/>
            <person name="Zhang L."/>
            <person name="Zhu J."/>
            <person name="Weng Q."/>
            <person name="Mu J."/>
            <person name="Lu Y."/>
            <person name="Fan D."/>
            <person name="Liu Y."/>
            <person name="Guan J."/>
            <person name="Zhang Y."/>
            <person name="Yu S."/>
            <person name="Liu X."/>
            <person name="Zhang Y."/>
            <person name="Hong G."/>
            <person name="Han B."/>
            <person name="Choisne N."/>
            <person name="Demange N."/>
            <person name="Orjeda G."/>
            <person name="Samain S."/>
            <person name="Cattolico L."/>
            <person name="Pelletier E."/>
            <person name="Couloux A."/>
            <person name="Segurens B."/>
            <person name="Wincker P."/>
            <person name="D'Hont A."/>
            <person name="Scarpelli C."/>
            <person name="Weissenbach J."/>
            <person name="Salanoubat M."/>
            <person name="Quetier F."/>
            <person name="Yu Y."/>
            <person name="Kim H.R."/>
            <person name="Rambo T."/>
            <person name="Currie J."/>
            <person name="Collura K."/>
            <person name="Luo M."/>
            <person name="Yang T."/>
            <person name="Ammiraju J.S.S."/>
            <person name="Engler F."/>
            <person name="Soderlund C."/>
            <person name="Wing R.A."/>
            <person name="Palmer L.E."/>
            <person name="de la Bastide M."/>
            <person name="Spiegel L."/>
            <person name="Nascimento L."/>
            <person name="Zutavern T."/>
            <person name="O'Shaughnessy A."/>
            <person name="Dike S."/>
            <person name="Dedhia N."/>
            <person name="Preston R."/>
            <person name="Balija V."/>
            <person name="McCombie W.R."/>
            <person name="Chow T."/>
            <person name="Chen H."/>
            <person name="Chung M."/>
            <person name="Chen C."/>
            <person name="Shaw J."/>
            <person name="Wu H."/>
            <person name="Hsiao K."/>
            <person name="Chao Y."/>
            <person name="Chu M."/>
            <person name="Cheng C."/>
            <person name="Hour A."/>
            <person name="Lee P."/>
            <person name="Lin S."/>
            <person name="Lin Y."/>
            <person name="Liou J."/>
            <person name="Liu S."/>
            <person name="Hsing Y."/>
            <person name="Raghuvanshi S."/>
            <person name="Mohanty A."/>
            <person name="Bharti A.K."/>
            <person name="Gaur A."/>
            <person name="Gupta V."/>
            <person name="Kumar D."/>
            <person name="Ravi V."/>
            <person name="Vij S."/>
            <person name="Kapur A."/>
            <person name="Khurana P."/>
            <person name="Khurana P."/>
            <person name="Khurana J.P."/>
            <person name="Tyagi A.K."/>
            <person name="Gaikwad K."/>
            <person name="Singh A."/>
            <person name="Dalal V."/>
            <person name="Srivastava S."/>
            <person name="Dixit A."/>
            <person name="Pal A.K."/>
            <person name="Ghazi I.A."/>
            <person name="Yadav M."/>
            <person name="Pandit A."/>
            <person name="Bhargava A."/>
            <person name="Sureshbabu K."/>
            <person name="Batra K."/>
            <person name="Sharma T.R."/>
            <person name="Mohapatra T."/>
            <person name="Singh N.K."/>
            <person name="Messing J."/>
            <person name="Nelson A.B."/>
            <person name="Fuks G."/>
            <person name="Kavchok S."/>
            <person name="Keizer G."/>
            <person name="Linton E."/>
            <person name="Llaca V."/>
            <person name="Song R."/>
            <person name="Tanyolac B."/>
            <person name="Young S."/>
            <person name="Ho-Il K."/>
            <person name="Hahn J.H."/>
            <person name="Sangsakoo G."/>
            <person name="Vanavichit A."/>
            <person name="de Mattos Luiz.A.T."/>
            <person name="Zimmer P.D."/>
            <person name="Malone G."/>
            <person name="Dellagostin O."/>
            <person name="de Oliveira A.C."/>
            <person name="Bevan M."/>
            <person name="Bancroft I."/>
            <person name="Minx P."/>
            <person name="Cordum H."/>
            <person name="Wilson R."/>
            <person name="Cheng Z."/>
            <person name="Jin W."/>
            <person name="Jiang J."/>
            <person name="Leong S.A."/>
            <person name="Iwama H."/>
            <person name="Gojobori T."/>
            <person name="Itoh T."/>
            <person name="Niimura Y."/>
            <person name="Fujii Y."/>
            <person name="Habara T."/>
            <person name="Sakai H."/>
            <person name="Sato Y."/>
            <person name="Wilson G."/>
            <person name="Kumar K."/>
            <person name="McCouch S."/>
            <person name="Juretic N."/>
            <person name="Hoen D."/>
            <person name="Wright S."/>
            <person name="Bruskiewich R."/>
            <person name="Bureau T."/>
            <person name="Miyao A."/>
            <person name="Hirochika H."/>
            <person name="Nishikawa T."/>
            <person name="Kadowaki K."/>
            <person name="Sugiura M."/>
            <person name="Burr B."/>
            <person name="Sasaki T."/>
        </authorList>
    </citation>
    <scope>NUCLEOTIDE SEQUENCE [LARGE SCALE GENOMIC DNA]</scope>
    <source>
        <strain evidence="3">cv. Nipponbare</strain>
    </source>
</reference>